<evidence type="ECO:0000313" key="18">
    <source>
        <dbReference type="EMBL" id="JAT28992.1"/>
    </source>
</evidence>
<dbReference type="InterPro" id="IPR033495">
    <property type="entry name" value="MRPP3_PIN_dom"/>
</dbReference>
<dbReference type="Gene3D" id="1.25.40.10">
    <property type="entry name" value="Tetratricopeptide repeat domain"/>
    <property type="match status" value="1"/>
</dbReference>
<evidence type="ECO:0000256" key="7">
    <source>
        <dbReference type="ARBA" id="ARBA00022722"/>
    </source>
</evidence>
<dbReference type="GO" id="GO:0001682">
    <property type="term" value="P:tRNA 5'-leader removal"/>
    <property type="evidence" value="ECO:0007669"/>
    <property type="project" value="TreeGrafter"/>
</dbReference>
<dbReference type="InterPro" id="IPR031595">
    <property type="entry name" value="PRORP_C"/>
</dbReference>
<dbReference type="PANTHER" id="PTHR13547">
    <property type="match status" value="1"/>
</dbReference>
<comment type="similarity">
    <text evidence="4">Belongs to the PPR family. P subfamily.</text>
</comment>
<comment type="catalytic activity">
    <reaction evidence="1">
        <text>Endonucleolytic cleavage of RNA, removing 5'-extranucleotides from tRNA precursor.</text>
        <dbReference type="EC" id="3.1.26.5"/>
    </reaction>
</comment>
<evidence type="ECO:0000256" key="5">
    <source>
        <dbReference type="ARBA" id="ARBA00012179"/>
    </source>
</evidence>
<name>A0A1B6LZA4_9HEMI</name>
<dbReference type="AlphaFoldDB" id="A0A1B6LZA4"/>
<evidence type="ECO:0000256" key="6">
    <source>
        <dbReference type="ARBA" id="ARBA00022694"/>
    </source>
</evidence>
<evidence type="ECO:0000256" key="2">
    <source>
        <dbReference type="ARBA" id="ARBA00001946"/>
    </source>
</evidence>
<dbReference type="InterPro" id="IPR011990">
    <property type="entry name" value="TPR-like_helical_dom_sf"/>
</dbReference>
<accession>A0A1B6LZA4</accession>
<evidence type="ECO:0000256" key="14">
    <source>
        <dbReference type="ARBA" id="ARBA00044536"/>
    </source>
</evidence>
<dbReference type="Pfam" id="PF16953">
    <property type="entry name" value="PRORP"/>
    <property type="match status" value="1"/>
</dbReference>
<gene>
    <name evidence="18" type="ORF">g.12290</name>
</gene>
<keyword evidence="10" id="KW-0862">Zinc</keyword>
<evidence type="ECO:0000256" key="9">
    <source>
        <dbReference type="ARBA" id="ARBA00022801"/>
    </source>
</evidence>
<keyword evidence="9" id="KW-0378">Hydrolase</keyword>
<reference evidence="18" key="1">
    <citation type="submission" date="2015-11" db="EMBL/GenBank/DDBJ databases">
        <title>De novo transcriptome assembly of four potential Pierce s Disease insect vectors from Arizona vineyards.</title>
        <authorList>
            <person name="Tassone E.E."/>
        </authorList>
    </citation>
    <scope>NUCLEOTIDE SEQUENCE</scope>
</reference>
<dbReference type="EC" id="3.1.26.5" evidence="5"/>
<keyword evidence="7" id="KW-0540">Nuclease</keyword>
<keyword evidence="11" id="KW-0460">Magnesium</keyword>
<evidence type="ECO:0000259" key="17">
    <source>
        <dbReference type="Pfam" id="PF16953"/>
    </source>
</evidence>
<proteinExistence type="inferred from homology"/>
<sequence>MMVYINSMHVMIRNHTHCCMHKKLIFTLPFTSKLITGSSSCLISTCTQHLGKDKPHISKIKPDNKKLISNFIHPSQMKETLSWEEKEVEIQKISDSYQKPETFKSLTSKQEQFLISKLEAEIGNKGELTTEEWDTLIDSVLKMTGTINKGNINAIVLHVCSNLQSLTLGKSFFKYLRLAKLKINRATYGNYLRLFYVCSSDCKNEDLKEIDRTYRELLHLYPLLDSYTAEKAVCALSITKHWQEYERLFRDIKMFYNPTSLVYSVVIKTAFTNRNCDLGWSLMEEMQLNGNSVPDEVFSFWLELNRKNACEALMKVLKFMGKFNIKPSLHMSFALKAAFENLSESSRGTFTTISKSGECRNCHAKLESASVSVEDYNKLKSAFLNPVLVGKDIFLKTKPEEFTEFLSMLEKTAPFDIVLDGLNIAFKASRKNRSPSTFAFQLKSMVKYFASQNKKVLVLGRKHMKKWPSGDMSYVFNNAEVFLAEDISQDDPFLLYAALYSGLGTCFVSQDMMRGHKCLLSDPKLQATFVKWQAQHQYFTIFIDDKGGVGLKEPVSFVQSIQHNSRGDWHIPYVVKENLTTEVRVDNYHRHWLCLTKQSPPPQPTSGPYERRRQPVSLGRPKVALKSIFDA</sequence>
<comment type="subcellular location">
    <subcellularLocation>
        <location evidence="3">Mitochondrion</location>
    </subcellularLocation>
</comment>
<feature type="domain" description="PRORP" evidence="17">
    <location>
        <begin position="353"/>
        <end position="594"/>
    </location>
</feature>
<dbReference type="Gene3D" id="3.40.50.11980">
    <property type="match status" value="1"/>
</dbReference>
<evidence type="ECO:0000256" key="3">
    <source>
        <dbReference type="ARBA" id="ARBA00004173"/>
    </source>
</evidence>
<dbReference type="GO" id="GO:0046872">
    <property type="term" value="F:metal ion binding"/>
    <property type="evidence" value="ECO:0007669"/>
    <property type="project" value="UniProtKB-KW"/>
</dbReference>
<keyword evidence="12" id="KW-0809">Transit peptide</keyword>
<evidence type="ECO:0000256" key="4">
    <source>
        <dbReference type="ARBA" id="ARBA00007626"/>
    </source>
</evidence>
<dbReference type="GO" id="GO:0004526">
    <property type="term" value="F:ribonuclease P activity"/>
    <property type="evidence" value="ECO:0007669"/>
    <property type="project" value="UniProtKB-EC"/>
</dbReference>
<keyword evidence="6" id="KW-0819">tRNA processing</keyword>
<evidence type="ECO:0000256" key="12">
    <source>
        <dbReference type="ARBA" id="ARBA00022946"/>
    </source>
</evidence>
<protein>
    <recommendedName>
        <fullName evidence="14">Mitochondrial ribonuclease P catalytic subunit</fullName>
        <ecNumber evidence="5">3.1.26.5</ecNumber>
    </recommendedName>
    <alternativeName>
        <fullName evidence="15">Mitochondrial ribonuclease P protein 3</fullName>
    </alternativeName>
</protein>
<evidence type="ECO:0000256" key="15">
    <source>
        <dbReference type="ARBA" id="ARBA00044559"/>
    </source>
</evidence>
<dbReference type="EMBL" id="GEBQ01010985">
    <property type="protein sequence ID" value="JAT28992.1"/>
    <property type="molecule type" value="Transcribed_RNA"/>
</dbReference>
<keyword evidence="8" id="KW-0479">Metal-binding</keyword>
<dbReference type="GO" id="GO:0097745">
    <property type="term" value="P:mitochondrial tRNA 5'-end processing"/>
    <property type="evidence" value="ECO:0007669"/>
    <property type="project" value="TreeGrafter"/>
</dbReference>
<evidence type="ECO:0000256" key="10">
    <source>
        <dbReference type="ARBA" id="ARBA00022833"/>
    </source>
</evidence>
<dbReference type="GO" id="GO:0030678">
    <property type="term" value="C:mitochondrial ribonuclease P complex"/>
    <property type="evidence" value="ECO:0007669"/>
    <property type="project" value="TreeGrafter"/>
</dbReference>
<dbReference type="CDD" id="cd18718">
    <property type="entry name" value="PIN_PRORP"/>
    <property type="match status" value="1"/>
</dbReference>
<comment type="cofactor">
    <cofactor evidence="2">
        <name>Mg(2+)</name>
        <dbReference type="ChEBI" id="CHEBI:18420"/>
    </cofactor>
</comment>
<evidence type="ECO:0000256" key="16">
    <source>
        <dbReference type="SAM" id="MobiDB-lite"/>
    </source>
</evidence>
<dbReference type="PANTHER" id="PTHR13547:SF1">
    <property type="entry name" value="MITOCHONDRIAL RIBONUCLEASE P CATALYTIC SUBUNIT"/>
    <property type="match status" value="1"/>
</dbReference>
<organism evidence="18">
    <name type="scientific">Graphocephala atropunctata</name>
    <dbReference type="NCBI Taxonomy" id="36148"/>
    <lineage>
        <taxon>Eukaryota</taxon>
        <taxon>Metazoa</taxon>
        <taxon>Ecdysozoa</taxon>
        <taxon>Arthropoda</taxon>
        <taxon>Hexapoda</taxon>
        <taxon>Insecta</taxon>
        <taxon>Pterygota</taxon>
        <taxon>Neoptera</taxon>
        <taxon>Paraneoptera</taxon>
        <taxon>Hemiptera</taxon>
        <taxon>Auchenorrhyncha</taxon>
        <taxon>Membracoidea</taxon>
        <taxon>Cicadellidae</taxon>
        <taxon>Cicadellinae</taxon>
        <taxon>Cicadellini</taxon>
        <taxon>Graphocephala</taxon>
    </lineage>
</organism>
<evidence type="ECO:0000256" key="8">
    <source>
        <dbReference type="ARBA" id="ARBA00022723"/>
    </source>
</evidence>
<keyword evidence="13" id="KW-0496">Mitochondrion</keyword>
<evidence type="ECO:0000256" key="13">
    <source>
        <dbReference type="ARBA" id="ARBA00023128"/>
    </source>
</evidence>
<evidence type="ECO:0000256" key="1">
    <source>
        <dbReference type="ARBA" id="ARBA00000928"/>
    </source>
</evidence>
<feature type="region of interest" description="Disordered" evidence="16">
    <location>
        <begin position="596"/>
        <end position="620"/>
    </location>
</feature>
<evidence type="ECO:0000256" key="11">
    <source>
        <dbReference type="ARBA" id="ARBA00022842"/>
    </source>
</evidence>